<proteinExistence type="inferred from homology"/>
<organism evidence="4 5">
    <name type="scientific">Rufibacter hautae</name>
    <dbReference type="NCBI Taxonomy" id="2595005"/>
    <lineage>
        <taxon>Bacteria</taxon>
        <taxon>Pseudomonadati</taxon>
        <taxon>Bacteroidota</taxon>
        <taxon>Cytophagia</taxon>
        <taxon>Cytophagales</taxon>
        <taxon>Hymenobacteraceae</taxon>
        <taxon>Rufibacter</taxon>
    </lineage>
</organism>
<name>A0A5B6TP47_9BACT</name>
<dbReference type="InterPro" id="IPR050361">
    <property type="entry name" value="MPP/UQCRC_Complex"/>
</dbReference>
<feature type="domain" description="Peptidase M16 N-terminal" evidence="2">
    <location>
        <begin position="524"/>
        <end position="648"/>
    </location>
</feature>
<feature type="domain" description="Peptidase M16 C-terminal" evidence="3">
    <location>
        <begin position="674"/>
        <end position="851"/>
    </location>
</feature>
<dbReference type="InterPro" id="IPR011765">
    <property type="entry name" value="Pept_M16_N"/>
</dbReference>
<dbReference type="PANTHER" id="PTHR11851">
    <property type="entry name" value="METALLOPROTEASE"/>
    <property type="match status" value="1"/>
</dbReference>
<dbReference type="PANTHER" id="PTHR11851:SF49">
    <property type="entry name" value="MITOCHONDRIAL-PROCESSING PEPTIDASE SUBUNIT ALPHA"/>
    <property type="match status" value="1"/>
</dbReference>
<feature type="domain" description="Peptidase M16 C-terminal" evidence="3">
    <location>
        <begin position="208"/>
        <end position="382"/>
    </location>
</feature>
<sequence>MLHRIGISVLLVVGTLVTAGAQTKLIEKVSKKGNEFTIPFEKYKLANGLTLIVHEDHSDPVVHVDVTYHVGSAREEVGKSGFAHFFEHMMFQGTDHLADEEHVKIVSEAGGTMNGGTYRDITNYYETMPSNHLETALWLEADRMGFLLDAVTQQKFEVQRETVKNERGQRVDNQPYGRASEIIDQTMYPPGHPYSWPVIGYVEDLNRVNVQDLKNFFLRWYGPNNATLSVGGDVTTAEVIKLVEKYFGSIPSGPAVEDVPPILPSLNKDRYVSYQDNVGFPMLRMSFPTVPGGHKDENALSVLAQVLGQGNSSIFHKTFVKDQKAISANAYNSGGELAGEFQISITALPNTPLSQTEALLRKYIASFEERGITDDDLIRYKASAEASLINRLASVNGKVFQLALFETFQNTPNYLQETLRNIQAVTKEDVVRVYNQYLKSKPSVILSVVPKGEEKLIARADNFLLNTKLPTSPPQDFSQLKYTKAVDSFDRSKRPVVGAAKTAVVPEFYTAKLKNGLKIIGTKSDEIPTVTIKITVEGGHQLSAATPGKAGISALTASMMNEDTEKFTSEEIARQLSQMGSSVSINSGSHEVTIYVNSLTKHLDKTLQLVEERLLHPKFGQEDFDRLKKQQLEGIANQATQPTSIAHNVYQTLLYGPDHYQAIPTSGTTESVSSLTLDDVKQFYKTNFSPSVARMVIVSDLSEKEILQKLSFLNRWEKKKVSIPTLTAAPTNNQTRIYLVDKKEAAQSEIRIGYLALPYDATGEYFKSNLMNFVLGGGFNSRLNLNLREDKGYTYGAFSGFSGNKNGGNFTAYAGVRADVTAESVAEFMKEIKAFQKSGLDEKELQFLKNSIGQSDARNYETPWQKADFLDQIVEFDLQKDFMKKQSAILDCISKTEVNALAAKNLPADKMHILVVGDKKTVLPKLVTLGYEVVELDHEGHPIKTSSTK</sequence>
<dbReference type="EMBL" id="VKKY01000002">
    <property type="protein sequence ID" value="KAA3438193.1"/>
    <property type="molecule type" value="Genomic_DNA"/>
</dbReference>
<dbReference type="InterPro" id="IPR011249">
    <property type="entry name" value="Metalloenz_LuxS/M16"/>
</dbReference>
<reference evidence="4 5" key="1">
    <citation type="submission" date="2019-07" db="EMBL/GenBank/DDBJ databases">
        <title>Rufibacter sp. nov., isolated from lake sediment.</title>
        <authorList>
            <person name="Qu J.-H."/>
        </authorList>
    </citation>
    <scope>NUCLEOTIDE SEQUENCE [LARGE SCALE GENOMIC DNA]</scope>
    <source>
        <strain evidence="4 5">NBS58-1</strain>
    </source>
</reference>
<feature type="domain" description="Peptidase M16 N-terminal" evidence="2">
    <location>
        <begin position="53"/>
        <end position="172"/>
    </location>
</feature>
<dbReference type="Pfam" id="PF00675">
    <property type="entry name" value="Peptidase_M16"/>
    <property type="match status" value="2"/>
</dbReference>
<evidence type="ECO:0000256" key="1">
    <source>
        <dbReference type="ARBA" id="ARBA00007261"/>
    </source>
</evidence>
<accession>A0A5B6TP47</accession>
<evidence type="ECO:0000313" key="4">
    <source>
        <dbReference type="EMBL" id="KAA3438193.1"/>
    </source>
</evidence>
<dbReference type="GO" id="GO:0046872">
    <property type="term" value="F:metal ion binding"/>
    <property type="evidence" value="ECO:0007669"/>
    <property type="project" value="InterPro"/>
</dbReference>
<evidence type="ECO:0000259" key="3">
    <source>
        <dbReference type="Pfam" id="PF05193"/>
    </source>
</evidence>
<dbReference type="Gene3D" id="3.30.830.10">
    <property type="entry name" value="Metalloenzyme, LuxS/M16 peptidase-like"/>
    <property type="match status" value="4"/>
</dbReference>
<dbReference type="Proteomes" id="UP000324133">
    <property type="component" value="Unassembled WGS sequence"/>
</dbReference>
<dbReference type="AlphaFoldDB" id="A0A5B6TP47"/>
<dbReference type="Pfam" id="PF05193">
    <property type="entry name" value="Peptidase_M16_C"/>
    <property type="match status" value="2"/>
</dbReference>
<dbReference type="SUPFAM" id="SSF63411">
    <property type="entry name" value="LuxS/MPP-like metallohydrolase"/>
    <property type="match status" value="4"/>
</dbReference>
<gene>
    <name evidence="4" type="ORF">FOA19_13100</name>
</gene>
<dbReference type="RefSeq" id="WP_149091253.1">
    <property type="nucleotide sequence ID" value="NZ_VKKY01000002.1"/>
</dbReference>
<dbReference type="InterPro" id="IPR007863">
    <property type="entry name" value="Peptidase_M16_C"/>
</dbReference>
<comment type="caution">
    <text evidence="4">The sequence shown here is derived from an EMBL/GenBank/DDBJ whole genome shotgun (WGS) entry which is preliminary data.</text>
</comment>
<keyword evidence="5" id="KW-1185">Reference proteome</keyword>
<evidence type="ECO:0000259" key="2">
    <source>
        <dbReference type="Pfam" id="PF00675"/>
    </source>
</evidence>
<dbReference type="OrthoDB" id="9811314at2"/>
<protein>
    <submittedName>
        <fullName evidence="4">Insulinase family protein</fullName>
    </submittedName>
</protein>
<evidence type="ECO:0000313" key="5">
    <source>
        <dbReference type="Proteomes" id="UP000324133"/>
    </source>
</evidence>
<comment type="similarity">
    <text evidence="1">Belongs to the peptidase M16 family.</text>
</comment>